<protein>
    <recommendedName>
        <fullName evidence="2">Phytanoyl-CoA dioxygenase</fullName>
    </recommendedName>
</protein>
<dbReference type="AlphaFoldDB" id="A0A6J4NY68"/>
<organism evidence="1">
    <name type="scientific">uncultured Ramlibacter sp</name>
    <dbReference type="NCBI Taxonomy" id="260755"/>
    <lineage>
        <taxon>Bacteria</taxon>
        <taxon>Pseudomonadati</taxon>
        <taxon>Pseudomonadota</taxon>
        <taxon>Betaproteobacteria</taxon>
        <taxon>Burkholderiales</taxon>
        <taxon>Comamonadaceae</taxon>
        <taxon>Ramlibacter</taxon>
        <taxon>environmental samples</taxon>
    </lineage>
</organism>
<dbReference type="InterPro" id="IPR008775">
    <property type="entry name" value="Phytyl_CoA_dOase-like"/>
</dbReference>
<dbReference type="InterPro" id="IPR051961">
    <property type="entry name" value="Fungal_Metabolite_Diox"/>
</dbReference>
<accession>A0A6J4NY68</accession>
<name>A0A6J4NY68_9BURK</name>
<sequence>MRYTAAEHDAFARDFNRDSIVVLKNHFPRKKLARWAQALQPLLDAQVERERHNPSRGAERFYVTLPFQGLFADPEIYEDRDILAIVERVAGPEPVLCQLASDTPLKGSDYQAWHADTPALFPEWKNNDTPSFQLAVNFALCDVTDANGPFETTHGTHRMNKDEAMAGLQAGTIAQHRYRMEMGDVMIRDVRAIHRGTPNRTDQPRPMVVLGYSRRWYYRPEVSIRVPQSSWDALSPVGRSLLRFNPVVPDEEAVTTEETYRAFAY</sequence>
<dbReference type="PANTHER" id="PTHR37563:SF2">
    <property type="entry name" value="PHYTANOYL-COA DIOXYGENASE FAMILY PROTEIN (AFU_ORTHOLOGUE AFUA_2G03330)"/>
    <property type="match status" value="1"/>
</dbReference>
<reference evidence="1" key="1">
    <citation type="submission" date="2020-02" db="EMBL/GenBank/DDBJ databases">
        <authorList>
            <person name="Meier V. D."/>
        </authorList>
    </citation>
    <scope>NUCLEOTIDE SEQUENCE</scope>
    <source>
        <strain evidence="1">AVDCRST_MAG51</strain>
    </source>
</reference>
<dbReference type="PANTHER" id="PTHR37563">
    <property type="entry name" value="PHYTANOYL-COA DIOXYGENASE FAMILY PROTEIN (AFU_ORTHOLOGUE AFUA_2G03330)"/>
    <property type="match status" value="1"/>
</dbReference>
<dbReference type="Pfam" id="PF05721">
    <property type="entry name" value="PhyH"/>
    <property type="match status" value="1"/>
</dbReference>
<dbReference type="SUPFAM" id="SSF51197">
    <property type="entry name" value="Clavaminate synthase-like"/>
    <property type="match status" value="1"/>
</dbReference>
<proteinExistence type="predicted"/>
<gene>
    <name evidence="1" type="ORF">AVDCRST_MAG51-889</name>
</gene>
<dbReference type="Gene3D" id="2.60.120.620">
    <property type="entry name" value="q2cbj1_9rhob like domain"/>
    <property type="match status" value="1"/>
</dbReference>
<evidence type="ECO:0000313" key="1">
    <source>
        <dbReference type="EMBL" id="CAA9400846.1"/>
    </source>
</evidence>
<dbReference type="EMBL" id="CADCUX010000220">
    <property type="protein sequence ID" value="CAA9400846.1"/>
    <property type="molecule type" value="Genomic_DNA"/>
</dbReference>
<evidence type="ECO:0008006" key="2">
    <source>
        <dbReference type="Google" id="ProtNLM"/>
    </source>
</evidence>
<dbReference type="GO" id="GO:0016706">
    <property type="term" value="F:2-oxoglutarate-dependent dioxygenase activity"/>
    <property type="evidence" value="ECO:0007669"/>
    <property type="project" value="UniProtKB-ARBA"/>
</dbReference>